<feature type="domain" description="Peptidase S12 Pab87-related C-terminal" evidence="3">
    <location>
        <begin position="420"/>
        <end position="527"/>
    </location>
</feature>
<protein>
    <submittedName>
        <fullName evidence="4">Beta-lactamase/transpeptidase-like protein</fullName>
    </submittedName>
</protein>
<dbReference type="Proteomes" id="UP000799757">
    <property type="component" value="Unassembled WGS sequence"/>
</dbReference>
<gene>
    <name evidence="4" type="ORF">K505DRAFT_326882</name>
</gene>
<dbReference type="InterPro" id="IPR021860">
    <property type="entry name" value="Peptidase_S12_Pab87-rel_C"/>
</dbReference>
<organism evidence="4 5">
    <name type="scientific">Melanomma pulvis-pyrius CBS 109.77</name>
    <dbReference type="NCBI Taxonomy" id="1314802"/>
    <lineage>
        <taxon>Eukaryota</taxon>
        <taxon>Fungi</taxon>
        <taxon>Dikarya</taxon>
        <taxon>Ascomycota</taxon>
        <taxon>Pezizomycotina</taxon>
        <taxon>Dothideomycetes</taxon>
        <taxon>Pleosporomycetidae</taxon>
        <taxon>Pleosporales</taxon>
        <taxon>Melanommataceae</taxon>
        <taxon>Melanomma</taxon>
    </lineage>
</organism>
<feature type="domain" description="Beta-lactamase-related" evidence="2">
    <location>
        <begin position="14"/>
        <end position="381"/>
    </location>
</feature>
<dbReference type="OrthoDB" id="5946976at2759"/>
<dbReference type="InterPro" id="IPR001466">
    <property type="entry name" value="Beta-lactam-related"/>
</dbReference>
<evidence type="ECO:0000313" key="4">
    <source>
        <dbReference type="EMBL" id="KAF2791396.1"/>
    </source>
</evidence>
<evidence type="ECO:0000259" key="3">
    <source>
        <dbReference type="Pfam" id="PF11954"/>
    </source>
</evidence>
<dbReference type="AlphaFoldDB" id="A0A6A6X4V6"/>
<name>A0A6A6X4V6_9PLEO</name>
<sequence>MDLLQRIKALHPTIDRLLDISGSPGLSLGVLHRGVILHTAHFGRQDVNHPAPPTDDTIYNIASFVKLLTAGTVALLVHEGKLDWDTPIQQYLPEFGKRTDDIGQKTTLRDLLSMRTGLAVSHASFGQQRAEFLIPRSETVRTAAHLAAVAPFRKQFVYSQWNYSLITDIIEEVTGIPFDVYVKEKLLARLKMDRTHFGEHGEGYNISKAHAIRSDFTSCTILPPGVTNETGFAAAVGCKASLHDILCMYQTFLASYTHQHKEDVDSTPGSPWKYSRKIMEPHVRVGSSDINQLAYCLGLYRIRLPANLSFASLNQQLFGAARIPIPEAGSSKKDLEVYHHAAAVPGFHGSMFMIPSTESAVVVLTNSLPLVDPTDFAAQLLLSVLLDETPLEEEFVEMAEMARPFQLIGYERLAAALDKKKTNVPPSFPLSCYEGDYYNALENLAFSISESGDGLRMTVKGSSRTSYNLLPYDGDTFYWKADRDWELCTKGMWPFMSPEPHKIHFKASDNGHVQQLTWFHDPLGQPETFRKMASSTAKL</sequence>
<comment type="similarity">
    <text evidence="1">Belongs to the peptidase S12 family.</text>
</comment>
<dbReference type="Gene3D" id="2.40.128.600">
    <property type="match status" value="1"/>
</dbReference>
<dbReference type="SUPFAM" id="SSF56601">
    <property type="entry name" value="beta-lactamase/transpeptidase-like"/>
    <property type="match status" value="1"/>
</dbReference>
<evidence type="ECO:0000313" key="5">
    <source>
        <dbReference type="Proteomes" id="UP000799757"/>
    </source>
</evidence>
<dbReference type="PANTHER" id="PTHR46825">
    <property type="entry name" value="D-ALANYL-D-ALANINE-CARBOXYPEPTIDASE/ENDOPEPTIDASE AMPH"/>
    <property type="match status" value="1"/>
</dbReference>
<reference evidence="4" key="1">
    <citation type="journal article" date="2020" name="Stud. Mycol.">
        <title>101 Dothideomycetes genomes: a test case for predicting lifestyles and emergence of pathogens.</title>
        <authorList>
            <person name="Haridas S."/>
            <person name="Albert R."/>
            <person name="Binder M."/>
            <person name="Bloem J."/>
            <person name="Labutti K."/>
            <person name="Salamov A."/>
            <person name="Andreopoulos B."/>
            <person name="Baker S."/>
            <person name="Barry K."/>
            <person name="Bills G."/>
            <person name="Bluhm B."/>
            <person name="Cannon C."/>
            <person name="Castanera R."/>
            <person name="Culley D."/>
            <person name="Daum C."/>
            <person name="Ezra D."/>
            <person name="Gonzalez J."/>
            <person name="Henrissat B."/>
            <person name="Kuo A."/>
            <person name="Liang C."/>
            <person name="Lipzen A."/>
            <person name="Lutzoni F."/>
            <person name="Magnuson J."/>
            <person name="Mondo S."/>
            <person name="Nolan M."/>
            <person name="Ohm R."/>
            <person name="Pangilinan J."/>
            <person name="Park H.-J."/>
            <person name="Ramirez L."/>
            <person name="Alfaro M."/>
            <person name="Sun H."/>
            <person name="Tritt A."/>
            <person name="Yoshinaga Y."/>
            <person name="Zwiers L.-H."/>
            <person name="Turgeon B."/>
            <person name="Goodwin S."/>
            <person name="Spatafora J."/>
            <person name="Crous P."/>
            <person name="Grigoriev I."/>
        </authorList>
    </citation>
    <scope>NUCLEOTIDE SEQUENCE</scope>
    <source>
        <strain evidence="4">CBS 109.77</strain>
    </source>
</reference>
<dbReference type="Gene3D" id="3.40.710.10">
    <property type="entry name" value="DD-peptidase/beta-lactamase superfamily"/>
    <property type="match status" value="1"/>
</dbReference>
<dbReference type="InterPro" id="IPR012338">
    <property type="entry name" value="Beta-lactam/transpept-like"/>
</dbReference>
<accession>A0A6A6X4V6</accession>
<dbReference type="InterPro" id="IPR050491">
    <property type="entry name" value="AmpC-like"/>
</dbReference>
<dbReference type="PANTHER" id="PTHR46825:SF14">
    <property type="entry name" value="BETA-LACTAMASE-RELATED DOMAIN-CONTAINING PROTEIN"/>
    <property type="match status" value="1"/>
</dbReference>
<evidence type="ECO:0000259" key="2">
    <source>
        <dbReference type="Pfam" id="PF00144"/>
    </source>
</evidence>
<dbReference type="EMBL" id="MU002021">
    <property type="protein sequence ID" value="KAF2791396.1"/>
    <property type="molecule type" value="Genomic_DNA"/>
</dbReference>
<dbReference type="Pfam" id="PF00144">
    <property type="entry name" value="Beta-lactamase"/>
    <property type="match status" value="1"/>
</dbReference>
<proteinExistence type="inferred from homology"/>
<keyword evidence="5" id="KW-1185">Reference proteome</keyword>
<dbReference type="Pfam" id="PF11954">
    <property type="entry name" value="DUF3471"/>
    <property type="match status" value="1"/>
</dbReference>
<evidence type="ECO:0000256" key="1">
    <source>
        <dbReference type="ARBA" id="ARBA00038215"/>
    </source>
</evidence>